<dbReference type="SUPFAM" id="SSF51126">
    <property type="entry name" value="Pectin lyase-like"/>
    <property type="match status" value="1"/>
</dbReference>
<dbReference type="OrthoDB" id="339825at2157"/>
<dbReference type="eggNOG" id="arCOG10471">
    <property type="taxonomic scope" value="Archaea"/>
</dbReference>
<dbReference type="InterPro" id="IPR000743">
    <property type="entry name" value="Glyco_hydro_28"/>
</dbReference>
<evidence type="ECO:0000313" key="6">
    <source>
        <dbReference type="Proteomes" id="UP000001137"/>
    </source>
</evidence>
<evidence type="ECO:0000256" key="1">
    <source>
        <dbReference type="ARBA" id="ARBA00008834"/>
    </source>
</evidence>
<dbReference type="InterPro" id="IPR012334">
    <property type="entry name" value="Pectin_lyas_fold"/>
</dbReference>
<dbReference type="PANTHER" id="PTHR31339">
    <property type="entry name" value="PECTIN LYASE-RELATED"/>
    <property type="match status" value="1"/>
</dbReference>
<dbReference type="PROSITE" id="PS00502">
    <property type="entry name" value="POLYGALACTURONASE"/>
    <property type="match status" value="1"/>
</dbReference>
<dbReference type="InterPro" id="IPR051801">
    <property type="entry name" value="GH28_Enzymes"/>
</dbReference>
<keyword evidence="6" id="KW-1185">Reference proteome</keyword>
<dbReference type="AlphaFoldDB" id="A8MAP2"/>
<dbReference type="STRING" id="397948.Cmaq_0230"/>
<proteinExistence type="inferred from homology"/>
<reference evidence="5 6" key="1">
    <citation type="submission" date="2007-10" db="EMBL/GenBank/DDBJ databases">
        <title>Complete sequence of Caldivirga maquilingensis IC-167.</title>
        <authorList>
            <consortium name="US DOE Joint Genome Institute"/>
            <person name="Copeland A."/>
            <person name="Lucas S."/>
            <person name="Lapidus A."/>
            <person name="Barry K."/>
            <person name="Glavina del Rio T."/>
            <person name="Dalin E."/>
            <person name="Tice H."/>
            <person name="Pitluck S."/>
            <person name="Saunders E."/>
            <person name="Brettin T."/>
            <person name="Bruce D."/>
            <person name="Detter J.C."/>
            <person name="Han C."/>
            <person name="Schmutz J."/>
            <person name="Larimer F."/>
            <person name="Land M."/>
            <person name="Hauser L."/>
            <person name="Kyrpides N."/>
            <person name="Ivanova N."/>
            <person name="Biddle J.F."/>
            <person name="Zhang Z."/>
            <person name="Fitz-Gibbon S.T."/>
            <person name="Lowe T.M."/>
            <person name="Saltikov C."/>
            <person name="House C.H."/>
            <person name="Richardson P."/>
        </authorList>
    </citation>
    <scope>NUCLEOTIDE SEQUENCE [LARGE SCALE GENOMIC DNA]</scope>
    <source>
        <strain evidence="6">ATCC 700844 / DSM 13496 / JCM 10307 / IC-167</strain>
    </source>
</reference>
<evidence type="ECO:0000313" key="5">
    <source>
        <dbReference type="EMBL" id="ABW01078.1"/>
    </source>
</evidence>
<keyword evidence="3" id="KW-0326">Glycosidase</keyword>
<dbReference type="KEGG" id="cma:Cmaq_0230"/>
<keyword evidence="2 5" id="KW-0378">Hydrolase</keyword>
<dbReference type="GeneID" id="5710137"/>
<sequence length="462" mass="51337">MINSLPSGRTYNVVEYGADPKGLDDSTGAINEAITQASETRGIVYIPPGNYLSRNIILRSNVMLLIDKGAVVKFSTDYKSYPIIETRREGVHHCGVMPLIFGKDVRNVRIIGEGVFDGQGYAWWPIRRFRVTEDYWRRLVESGGVVGDDGKTWWPTRNAMEGAEAFRKITSEGGKPSTEDCERYREFFRPQLLQLYNAENVTIEGVTFKDSPMWTIHILYSRHVTLINTSSIAPDYSPNTDGVVVDSSSDVEVRGCMIDVGDDCLVIKSGRDEEGRRIGIPSENIHASGCLMKRGHGGFVIGSEMSGGVRNVSIQDSVFDGTERGVRIKTTRGRGGLIENVYVNNIYMRNIIHEAVVVDMFYEKRPVEPVSERTPKIRGVVIRNTSCDGADQAVLINGLPEMPIEDIIIENTRITSNKGIHIENASSIRLSNVKVNSRAIPVITMSNVRNITLDDVSGLSME</sequence>
<dbReference type="Pfam" id="PF00295">
    <property type="entry name" value="Glyco_hydro_28"/>
    <property type="match status" value="1"/>
</dbReference>
<name>A8MAP2_CALMQ</name>
<dbReference type="InterPro" id="IPR024535">
    <property type="entry name" value="RHGA/B-epi-like_pectate_lyase"/>
</dbReference>
<dbReference type="InterPro" id="IPR006626">
    <property type="entry name" value="PbH1"/>
</dbReference>
<dbReference type="EMBL" id="CP000852">
    <property type="protein sequence ID" value="ABW01078.1"/>
    <property type="molecule type" value="Genomic_DNA"/>
</dbReference>
<evidence type="ECO:0000256" key="2">
    <source>
        <dbReference type="ARBA" id="ARBA00022801"/>
    </source>
</evidence>
<dbReference type="SMART" id="SM00710">
    <property type="entry name" value="PbH1"/>
    <property type="match status" value="7"/>
</dbReference>
<dbReference type="GO" id="GO:0005975">
    <property type="term" value="P:carbohydrate metabolic process"/>
    <property type="evidence" value="ECO:0007669"/>
    <property type="project" value="InterPro"/>
</dbReference>
<dbReference type="Pfam" id="PF12708">
    <property type="entry name" value="Pect-lyase_RHGA_epim"/>
    <property type="match status" value="1"/>
</dbReference>
<dbReference type="Proteomes" id="UP000001137">
    <property type="component" value="Chromosome"/>
</dbReference>
<dbReference type="Gene3D" id="2.160.20.10">
    <property type="entry name" value="Single-stranded right-handed beta-helix, Pectin lyase-like"/>
    <property type="match status" value="1"/>
</dbReference>
<accession>A8MAP2</accession>
<dbReference type="PANTHER" id="PTHR31339:SF9">
    <property type="entry name" value="PLASMIN AND FIBRONECTIN-BINDING PROTEIN A"/>
    <property type="match status" value="1"/>
</dbReference>
<gene>
    <name evidence="5" type="ordered locus">Cmaq_0230</name>
</gene>
<dbReference type="RefSeq" id="WP_012185298.1">
    <property type="nucleotide sequence ID" value="NC_009954.1"/>
</dbReference>
<dbReference type="HOGENOM" id="CLU_016031_8_3_2"/>
<dbReference type="GO" id="GO:0004650">
    <property type="term" value="F:polygalacturonase activity"/>
    <property type="evidence" value="ECO:0007669"/>
    <property type="project" value="InterPro"/>
</dbReference>
<organism evidence="5 6">
    <name type="scientific">Caldivirga maquilingensis (strain ATCC 700844 / DSM 13496 / JCM 10307 / IC-167)</name>
    <dbReference type="NCBI Taxonomy" id="397948"/>
    <lineage>
        <taxon>Archaea</taxon>
        <taxon>Thermoproteota</taxon>
        <taxon>Thermoprotei</taxon>
        <taxon>Thermoproteales</taxon>
        <taxon>Thermoproteaceae</taxon>
        <taxon>Caldivirga</taxon>
    </lineage>
</organism>
<evidence type="ECO:0000259" key="4">
    <source>
        <dbReference type="Pfam" id="PF12708"/>
    </source>
</evidence>
<dbReference type="CAZy" id="GH28">
    <property type="family name" value="Glycoside Hydrolase Family 28"/>
</dbReference>
<comment type="similarity">
    <text evidence="1">Belongs to the glycosyl hydrolase 28 family.</text>
</comment>
<evidence type="ECO:0000256" key="3">
    <source>
        <dbReference type="ARBA" id="ARBA00023295"/>
    </source>
</evidence>
<protein>
    <submittedName>
        <fullName evidence="5">Glycoside hydrolase family 28</fullName>
    </submittedName>
</protein>
<feature type="domain" description="Rhamnogalacturonase A/B/Epimerase-like pectate lyase" evidence="4">
    <location>
        <begin position="12"/>
        <end position="114"/>
    </location>
</feature>
<dbReference type="InterPro" id="IPR011050">
    <property type="entry name" value="Pectin_lyase_fold/virulence"/>
</dbReference>